<proteinExistence type="predicted"/>
<comment type="caution">
    <text evidence="2">The sequence shown here is derived from an EMBL/GenBank/DDBJ whole genome shotgun (WGS) entry which is preliminary data.</text>
</comment>
<dbReference type="InterPro" id="IPR011777">
    <property type="entry name" value="Geranylgeranyl_Rdtase_fam"/>
</dbReference>
<dbReference type="SUPFAM" id="SSF51905">
    <property type="entry name" value="FAD/NAD(P)-binding domain"/>
    <property type="match status" value="1"/>
</dbReference>
<dbReference type="PANTHER" id="PTHR42685:SF22">
    <property type="entry name" value="CONDITIONED MEDIUM FACTOR RECEPTOR 1"/>
    <property type="match status" value="1"/>
</dbReference>
<dbReference type="GO" id="GO:0071949">
    <property type="term" value="F:FAD binding"/>
    <property type="evidence" value="ECO:0007669"/>
    <property type="project" value="InterPro"/>
</dbReference>
<reference evidence="2" key="1">
    <citation type="submission" date="2021-04" db="EMBL/GenBank/DDBJ databases">
        <title>Genome based classification of Actinospica acidithermotolerans sp. nov., an actinobacterium isolated from an Indonesian hot spring.</title>
        <authorList>
            <person name="Kusuma A.B."/>
            <person name="Putra K.E."/>
            <person name="Nafisah S."/>
            <person name="Loh J."/>
            <person name="Nouioui I."/>
            <person name="Goodfellow M."/>
        </authorList>
    </citation>
    <scope>NUCLEOTIDE SEQUENCE</scope>
    <source>
        <strain evidence="2">MGRD01-02</strain>
    </source>
</reference>
<dbReference type="EMBL" id="JAGSOH010000086">
    <property type="protein sequence ID" value="MBR7829447.1"/>
    <property type="molecule type" value="Genomic_DNA"/>
</dbReference>
<accession>A0A941EFB3</accession>
<evidence type="ECO:0000313" key="2">
    <source>
        <dbReference type="EMBL" id="MBR7829447.1"/>
    </source>
</evidence>
<dbReference type="GO" id="GO:0016628">
    <property type="term" value="F:oxidoreductase activity, acting on the CH-CH group of donors, NAD or NADP as acceptor"/>
    <property type="evidence" value="ECO:0007669"/>
    <property type="project" value="InterPro"/>
</dbReference>
<dbReference type="InterPro" id="IPR002938">
    <property type="entry name" value="FAD-bd"/>
</dbReference>
<organism evidence="2 3">
    <name type="scientific">Actinospica acidithermotolerans</name>
    <dbReference type="NCBI Taxonomy" id="2828514"/>
    <lineage>
        <taxon>Bacteria</taxon>
        <taxon>Bacillati</taxon>
        <taxon>Actinomycetota</taxon>
        <taxon>Actinomycetes</taxon>
        <taxon>Catenulisporales</taxon>
        <taxon>Actinospicaceae</taxon>
        <taxon>Actinospica</taxon>
    </lineage>
</organism>
<dbReference type="PRINTS" id="PR00420">
    <property type="entry name" value="RNGMNOXGNASE"/>
</dbReference>
<dbReference type="InterPro" id="IPR050407">
    <property type="entry name" value="Geranylgeranyl_reductase"/>
</dbReference>
<feature type="domain" description="FAD-binding" evidence="1">
    <location>
        <begin position="18"/>
        <end position="297"/>
    </location>
</feature>
<protein>
    <submittedName>
        <fullName evidence="2">Geranylgeranyl reductase family protein</fullName>
    </submittedName>
</protein>
<dbReference type="PANTHER" id="PTHR42685">
    <property type="entry name" value="GERANYLGERANYL DIPHOSPHATE REDUCTASE"/>
    <property type="match status" value="1"/>
</dbReference>
<dbReference type="Gene3D" id="3.50.50.60">
    <property type="entry name" value="FAD/NAD(P)-binding domain"/>
    <property type="match status" value="1"/>
</dbReference>
<evidence type="ECO:0000259" key="1">
    <source>
        <dbReference type="Pfam" id="PF01494"/>
    </source>
</evidence>
<dbReference type="Proteomes" id="UP000676325">
    <property type="component" value="Unassembled WGS sequence"/>
</dbReference>
<sequence length="404" mass="42952">MIEAVENTSMPPDEAPWDVIVVGAGPAGSSAARAAAESGARVLLLEKAELPRYKTCGGGLIGYSRRSLPPGFEIPVRQQIDAISFTMNGEKLRTRKDRAGDLLVLVNRAEFDLALAKAAVDAGAVLRTGSTVTGVDQDESGRAVVTLADGGRVSAGAVVGADGSASRVGRYVGVRCNQVDLGLEAEIQVPQAVADAWANRVLVDWGPLPGSYGWVFPKGDVLTVGVISARGEGEATRKYYRDFIESLGLARYPRISDSGHLTRCRETGSPLARGRVLVAGDAAGLLEPWTREGISFALRSGALAGQSAARLAADPKVEGDAGYTALVEEMLGVEMRAGGAMLKLFERHPAFFHRTVTLVPMAWKMFADFCRGKTSPAQLVRNPVARTLIRTLPRQTAAKVLKHY</sequence>
<name>A0A941EFB3_9ACTN</name>
<evidence type="ECO:0000313" key="3">
    <source>
        <dbReference type="Proteomes" id="UP000676325"/>
    </source>
</evidence>
<keyword evidence="3" id="KW-1185">Reference proteome</keyword>
<dbReference type="NCBIfam" id="TIGR02032">
    <property type="entry name" value="GG-red-SF"/>
    <property type="match status" value="1"/>
</dbReference>
<gene>
    <name evidence="2" type="ORF">KDK95_24285</name>
</gene>
<dbReference type="AlphaFoldDB" id="A0A941EFB3"/>
<dbReference type="InterPro" id="IPR036188">
    <property type="entry name" value="FAD/NAD-bd_sf"/>
</dbReference>
<dbReference type="Pfam" id="PF01494">
    <property type="entry name" value="FAD_binding_3"/>
    <property type="match status" value="1"/>
</dbReference>